<dbReference type="InterPro" id="IPR009060">
    <property type="entry name" value="UBA-like_sf"/>
</dbReference>
<dbReference type="CDD" id="cd14275">
    <property type="entry name" value="UBA_EF-Ts"/>
    <property type="match status" value="1"/>
</dbReference>
<proteinExistence type="inferred from homology"/>
<evidence type="ECO:0000259" key="4">
    <source>
        <dbReference type="Pfam" id="PF00889"/>
    </source>
</evidence>
<dbReference type="Gene3D" id="3.30.479.20">
    <property type="entry name" value="Elongation factor Ts, dimerisation domain"/>
    <property type="match status" value="1"/>
</dbReference>
<dbReference type="EMBL" id="UINC01129891">
    <property type="protein sequence ID" value="SVD10595.1"/>
    <property type="molecule type" value="Genomic_DNA"/>
</dbReference>
<name>A0A382SMA5_9ZZZZ</name>
<evidence type="ECO:0000256" key="1">
    <source>
        <dbReference type="ARBA" id="ARBA00005532"/>
    </source>
</evidence>
<dbReference type="GO" id="GO:0005739">
    <property type="term" value="C:mitochondrion"/>
    <property type="evidence" value="ECO:0007669"/>
    <property type="project" value="GOC"/>
</dbReference>
<dbReference type="PANTHER" id="PTHR11741">
    <property type="entry name" value="ELONGATION FACTOR TS"/>
    <property type="match status" value="1"/>
</dbReference>
<dbReference type="Pfam" id="PF00889">
    <property type="entry name" value="EF_TS"/>
    <property type="match status" value="1"/>
</dbReference>
<organism evidence="5">
    <name type="scientific">marine metagenome</name>
    <dbReference type="NCBI Taxonomy" id="408172"/>
    <lineage>
        <taxon>unclassified sequences</taxon>
        <taxon>metagenomes</taxon>
        <taxon>ecological metagenomes</taxon>
    </lineage>
</organism>
<dbReference type="FunFam" id="1.10.8.10:FF:000001">
    <property type="entry name" value="Elongation factor Ts"/>
    <property type="match status" value="1"/>
</dbReference>
<dbReference type="Gene3D" id="1.10.8.10">
    <property type="entry name" value="DNA helicase RuvA subunit, C-terminal domain"/>
    <property type="match status" value="1"/>
</dbReference>
<accession>A0A382SMA5</accession>
<dbReference type="GO" id="GO:0070125">
    <property type="term" value="P:mitochondrial translational elongation"/>
    <property type="evidence" value="ECO:0007669"/>
    <property type="project" value="TreeGrafter"/>
</dbReference>
<keyword evidence="2" id="KW-0251">Elongation factor</keyword>
<dbReference type="GO" id="GO:0003746">
    <property type="term" value="F:translation elongation factor activity"/>
    <property type="evidence" value="ECO:0007669"/>
    <property type="project" value="UniProtKB-KW"/>
</dbReference>
<dbReference type="InterPro" id="IPR036402">
    <property type="entry name" value="EF-Ts_dimer_sf"/>
</dbReference>
<protein>
    <recommendedName>
        <fullName evidence="4">Translation elongation factor EFTs/EF1B dimerisation domain-containing protein</fullName>
    </recommendedName>
</protein>
<reference evidence="5" key="1">
    <citation type="submission" date="2018-05" db="EMBL/GenBank/DDBJ databases">
        <authorList>
            <person name="Lanie J.A."/>
            <person name="Ng W.-L."/>
            <person name="Kazmierczak K.M."/>
            <person name="Andrzejewski T.M."/>
            <person name="Davidsen T.M."/>
            <person name="Wayne K.J."/>
            <person name="Tettelin H."/>
            <person name="Glass J.I."/>
            <person name="Rusch D."/>
            <person name="Podicherti R."/>
            <person name="Tsui H.-C.T."/>
            <person name="Winkler M.E."/>
        </authorList>
    </citation>
    <scope>NUCLEOTIDE SEQUENCE</scope>
</reference>
<dbReference type="AlphaFoldDB" id="A0A382SMA5"/>
<comment type="similarity">
    <text evidence="1">Belongs to the EF-Ts family.</text>
</comment>
<sequence>MPQITVNDIKKLRAITGAGILDCRTALEESGGDSGVAQSILREKGLASAAKKATRSAGEGVVDSYIHNGSRVGVLVELNCETDFVARTEEFQTLAHDIAMHVAAMDPDTVNLQDGGDPETSLMDQTFVKDPSKTIQDLVNDAIAKLGENVQVRRFTRFALSEE</sequence>
<keyword evidence="3" id="KW-0648">Protein biosynthesis</keyword>
<evidence type="ECO:0000256" key="2">
    <source>
        <dbReference type="ARBA" id="ARBA00022768"/>
    </source>
</evidence>
<dbReference type="HAMAP" id="MF_00050">
    <property type="entry name" value="EF_Ts"/>
    <property type="match status" value="1"/>
</dbReference>
<dbReference type="InterPro" id="IPR014039">
    <property type="entry name" value="Transl_elong_EFTs/EF1B_dimer"/>
</dbReference>
<evidence type="ECO:0000256" key="3">
    <source>
        <dbReference type="ARBA" id="ARBA00022917"/>
    </source>
</evidence>
<evidence type="ECO:0000313" key="5">
    <source>
        <dbReference type="EMBL" id="SVD10595.1"/>
    </source>
</evidence>
<feature type="domain" description="Translation elongation factor EFTs/EF1B dimerisation" evidence="4">
    <location>
        <begin position="56"/>
        <end position="112"/>
    </location>
</feature>
<dbReference type="PROSITE" id="PS01127">
    <property type="entry name" value="EF_TS_2"/>
    <property type="match status" value="1"/>
</dbReference>
<dbReference type="FunFam" id="3.30.479.20:FF:000003">
    <property type="entry name" value="Elongation factor Ts, mitochondrial"/>
    <property type="match status" value="1"/>
</dbReference>
<gene>
    <name evidence="5" type="ORF">METZ01_LOCUS363449</name>
</gene>
<dbReference type="SUPFAM" id="SSF54713">
    <property type="entry name" value="Elongation factor Ts (EF-Ts), dimerisation domain"/>
    <property type="match status" value="1"/>
</dbReference>
<dbReference type="PANTHER" id="PTHR11741:SF0">
    <property type="entry name" value="ELONGATION FACTOR TS, MITOCHONDRIAL"/>
    <property type="match status" value="1"/>
</dbReference>
<dbReference type="InterPro" id="IPR001816">
    <property type="entry name" value="Transl_elong_EFTs/EF1B"/>
</dbReference>
<dbReference type="InterPro" id="IPR018101">
    <property type="entry name" value="Transl_elong_Ts_CS"/>
</dbReference>
<dbReference type="SUPFAM" id="SSF46934">
    <property type="entry name" value="UBA-like"/>
    <property type="match status" value="1"/>
</dbReference>